<comment type="caution">
    <text evidence="2">The sequence shown here is derived from an EMBL/GenBank/DDBJ whole genome shotgun (WGS) entry which is preliminary data.</text>
</comment>
<evidence type="ECO:0000313" key="2">
    <source>
        <dbReference type="EMBL" id="MFD2933579.1"/>
    </source>
</evidence>
<dbReference type="InterPro" id="IPR050266">
    <property type="entry name" value="AB_hydrolase_sf"/>
</dbReference>
<accession>A0ABW6ADV9</accession>
<keyword evidence="2" id="KW-0378">Hydrolase</keyword>
<protein>
    <submittedName>
        <fullName evidence="2">Alpha/beta fold hydrolase</fullName>
    </submittedName>
</protein>
<dbReference type="SUPFAM" id="SSF53474">
    <property type="entry name" value="alpha/beta-Hydrolases"/>
    <property type="match status" value="1"/>
</dbReference>
<evidence type="ECO:0000313" key="3">
    <source>
        <dbReference type="Proteomes" id="UP001597512"/>
    </source>
</evidence>
<dbReference type="Pfam" id="PF00561">
    <property type="entry name" value="Abhydrolase_1"/>
    <property type="match status" value="1"/>
</dbReference>
<feature type="domain" description="AB hydrolase-1" evidence="1">
    <location>
        <begin position="46"/>
        <end position="225"/>
    </location>
</feature>
<dbReference type="Proteomes" id="UP001597512">
    <property type="component" value="Unassembled WGS sequence"/>
</dbReference>
<sequence>MNKPVSIGLIHGHGVDASIWDSIYADLALDNSVLKPDFAQLTNLTTIDEYADELYARLQAAKVEKVVLVGHSMGGYMALAFAEQHPEMVQALVLYHSTATADDENRRQARQQAIDGLEMEGPSPFIQKQLPKMVAPTYPPEKVQLLVERFKSLPADALIAGMKAIAGRPDRTGVLRNALFPVLLVLGRDDQLIPYEKTAQLADLSNQISVAIIEQAGHLSMIEQPIASIQTIRSFIGKF</sequence>
<dbReference type="InterPro" id="IPR000073">
    <property type="entry name" value="AB_hydrolase_1"/>
</dbReference>
<name>A0ABW6ADV9_9BACT</name>
<dbReference type="Gene3D" id="3.40.50.1820">
    <property type="entry name" value="alpha/beta hydrolase"/>
    <property type="match status" value="1"/>
</dbReference>
<keyword evidence="3" id="KW-1185">Reference proteome</keyword>
<organism evidence="2 3">
    <name type="scientific">Spirosoma flavum</name>
    <dbReference type="NCBI Taxonomy" id="2048557"/>
    <lineage>
        <taxon>Bacteria</taxon>
        <taxon>Pseudomonadati</taxon>
        <taxon>Bacteroidota</taxon>
        <taxon>Cytophagia</taxon>
        <taxon>Cytophagales</taxon>
        <taxon>Cytophagaceae</taxon>
        <taxon>Spirosoma</taxon>
    </lineage>
</organism>
<dbReference type="PANTHER" id="PTHR43798">
    <property type="entry name" value="MONOACYLGLYCEROL LIPASE"/>
    <property type="match status" value="1"/>
</dbReference>
<proteinExistence type="predicted"/>
<dbReference type="InterPro" id="IPR029058">
    <property type="entry name" value="AB_hydrolase_fold"/>
</dbReference>
<dbReference type="GO" id="GO:0016787">
    <property type="term" value="F:hydrolase activity"/>
    <property type="evidence" value="ECO:0007669"/>
    <property type="project" value="UniProtKB-KW"/>
</dbReference>
<dbReference type="RefSeq" id="WP_381498055.1">
    <property type="nucleotide sequence ID" value="NZ_JBHUOM010000002.1"/>
</dbReference>
<reference evidence="3" key="1">
    <citation type="journal article" date="2019" name="Int. J. Syst. Evol. Microbiol.">
        <title>The Global Catalogue of Microorganisms (GCM) 10K type strain sequencing project: providing services to taxonomists for standard genome sequencing and annotation.</title>
        <authorList>
            <consortium name="The Broad Institute Genomics Platform"/>
            <consortium name="The Broad Institute Genome Sequencing Center for Infectious Disease"/>
            <person name="Wu L."/>
            <person name="Ma J."/>
        </authorList>
    </citation>
    <scope>NUCLEOTIDE SEQUENCE [LARGE SCALE GENOMIC DNA]</scope>
    <source>
        <strain evidence="3">KCTC 52490</strain>
    </source>
</reference>
<dbReference type="EMBL" id="JBHUOM010000002">
    <property type="protein sequence ID" value="MFD2933579.1"/>
    <property type="molecule type" value="Genomic_DNA"/>
</dbReference>
<gene>
    <name evidence="2" type="ORF">ACFS25_07275</name>
</gene>
<dbReference type="PRINTS" id="PR00111">
    <property type="entry name" value="ABHYDROLASE"/>
</dbReference>
<evidence type="ECO:0000259" key="1">
    <source>
        <dbReference type="Pfam" id="PF00561"/>
    </source>
</evidence>